<accession>A0A091B5A7</accession>
<dbReference type="STRING" id="1384054.N790_08345"/>
<name>A0A091B5A7_9GAMM</name>
<evidence type="ECO:0008006" key="4">
    <source>
        <dbReference type="Google" id="ProtNLM"/>
    </source>
</evidence>
<dbReference type="eggNOG" id="COG4805">
    <property type="taxonomic scope" value="Bacteria"/>
</dbReference>
<evidence type="ECO:0000256" key="1">
    <source>
        <dbReference type="SAM" id="SignalP"/>
    </source>
</evidence>
<evidence type="ECO:0000313" key="3">
    <source>
        <dbReference type="Proteomes" id="UP000029392"/>
    </source>
</evidence>
<dbReference type="EMBL" id="AVCH01000166">
    <property type="protein sequence ID" value="KFN46712.1"/>
    <property type="molecule type" value="Genomic_DNA"/>
</dbReference>
<dbReference type="InterPro" id="IPR010281">
    <property type="entry name" value="DUF885"/>
</dbReference>
<protein>
    <recommendedName>
        <fullName evidence="4">DUF885 domain-containing protein</fullName>
    </recommendedName>
</protein>
<feature type="signal peptide" evidence="1">
    <location>
        <begin position="1"/>
        <end position="28"/>
    </location>
</feature>
<comment type="caution">
    <text evidence="2">The sequence shown here is derived from an EMBL/GenBank/DDBJ whole genome shotgun (WGS) entry which is preliminary data.</text>
</comment>
<dbReference type="PANTHER" id="PTHR33361:SF2">
    <property type="entry name" value="DUF885 DOMAIN-CONTAINING PROTEIN"/>
    <property type="match status" value="1"/>
</dbReference>
<keyword evidence="1" id="KW-0732">Signal</keyword>
<dbReference type="PANTHER" id="PTHR33361">
    <property type="entry name" value="GLR0591 PROTEIN"/>
    <property type="match status" value="1"/>
</dbReference>
<gene>
    <name evidence="2" type="ORF">N790_08345</name>
</gene>
<dbReference type="Proteomes" id="UP000029392">
    <property type="component" value="Unassembled WGS sequence"/>
</dbReference>
<dbReference type="PATRIC" id="fig|1384054.3.peg.1731"/>
<proteinExistence type="predicted"/>
<organism evidence="2 3">
    <name type="scientific">Arenimonas malthae CC-JY-1</name>
    <dbReference type="NCBI Taxonomy" id="1384054"/>
    <lineage>
        <taxon>Bacteria</taxon>
        <taxon>Pseudomonadati</taxon>
        <taxon>Pseudomonadota</taxon>
        <taxon>Gammaproteobacteria</taxon>
        <taxon>Lysobacterales</taxon>
        <taxon>Lysobacteraceae</taxon>
        <taxon>Arenimonas</taxon>
    </lineage>
</organism>
<dbReference type="Pfam" id="PF05960">
    <property type="entry name" value="DUF885"/>
    <property type="match status" value="1"/>
</dbReference>
<reference evidence="2 3" key="1">
    <citation type="submission" date="2013-09" db="EMBL/GenBank/DDBJ databases">
        <title>Genome sequencing of Arenimonas malthae.</title>
        <authorList>
            <person name="Chen F."/>
            <person name="Wang G."/>
        </authorList>
    </citation>
    <scope>NUCLEOTIDE SEQUENCE [LARGE SCALE GENOMIC DNA]</scope>
    <source>
        <strain evidence="2 3">CC-JY-1</strain>
    </source>
</reference>
<evidence type="ECO:0000313" key="2">
    <source>
        <dbReference type="EMBL" id="KFN46712.1"/>
    </source>
</evidence>
<dbReference type="AlphaFoldDB" id="A0A091B5A7"/>
<sequence length="603" mass="67056">MEFRMFRPTLLAAALAAALVAFAPHAHATGEAAGATVAPATAAAQRLHALFEADWQRGLEENPLMATYLGDKRYNDRLPDLSPAARERQQAAVRASLATLGTIDRAALSPADQLNYDIYRRQLETEIAGFRFHPERLAVDQRGGVHLLAVQMAPALRFESAKDYADWTARLRAYGTLVDQTIALLREGMASGWVAPKAVMQRVPAQIAAQRVATAAESSFYKPFLAMPGSMPADERARLQADAKAAVDEVVLPALARFETFFNTEYLPACADSVATGDLPDGKAFYDHLARLYTTTDLSADQIHDIGQKEVARIRAEMEKLKAEVGFEGDLQAFFTHLRTDPKFFHADPQALLAEYRALTRRIDPELVKVFGKLPRTPYGVITIPAETAPDTTTAYYQRPSADGRRAGYYYVNLYKPESRPRWEMMALSLHEAVPGHHLQIALAQEMPDQPMFRRQGGFTAFIEGWGLYAERLGYDMGLYDDPYDRMGQLAYDMWRAVRLVVDTGLHSKGWSRQQAIDFFAANAPKAELDIANEVDRYITTPGQALAYKIGQMKLSELRARAEARLGDRFDVRAFHDALLAEGALPLGVLEQRMDAWIAAQAQ</sequence>
<keyword evidence="3" id="KW-1185">Reference proteome</keyword>
<feature type="chain" id="PRO_5001871266" description="DUF885 domain-containing protein" evidence="1">
    <location>
        <begin position="29"/>
        <end position="603"/>
    </location>
</feature>